<accession>A0A2L1CAR8</accession>
<dbReference type="KEGG" id="mmad:MMJJ_09110"/>
<keyword evidence="3" id="KW-0067">ATP-binding</keyword>
<dbReference type="RefSeq" id="WP_104837868.1">
    <property type="nucleotide sequence ID" value="NZ_CP026606.1"/>
</dbReference>
<dbReference type="EMBL" id="CP026606">
    <property type="protein sequence ID" value="AVB76320.1"/>
    <property type="molecule type" value="Genomic_DNA"/>
</dbReference>
<evidence type="ECO:0000313" key="8">
    <source>
        <dbReference type="Proteomes" id="UP000567099"/>
    </source>
</evidence>
<dbReference type="AlphaFoldDB" id="A0A2L1CAR8"/>
<proteinExistence type="predicted"/>
<keyword evidence="2" id="KW-0547">Nucleotide-binding</keyword>
<evidence type="ECO:0000256" key="2">
    <source>
        <dbReference type="ARBA" id="ARBA00022741"/>
    </source>
</evidence>
<evidence type="ECO:0000313" key="4">
    <source>
        <dbReference type="EMBL" id="AVB76320.1"/>
    </source>
</evidence>
<keyword evidence="1 4" id="KW-0436">Ligase</keyword>
<evidence type="ECO:0000313" key="9">
    <source>
        <dbReference type="Proteomes" id="UP000590564"/>
    </source>
</evidence>
<dbReference type="PANTHER" id="PTHR43024">
    <property type="entry name" value="UDP-N-ACETYLMURAMOYL-TRIPEPTIDE--D-ALANYL-D-ALANINE LIGASE"/>
    <property type="match status" value="1"/>
</dbReference>
<evidence type="ECO:0000313" key="7">
    <source>
        <dbReference type="Proteomes" id="UP000239462"/>
    </source>
</evidence>
<dbReference type="EMBL" id="JACDUO010000003">
    <property type="protein sequence ID" value="MBA2864871.1"/>
    <property type="molecule type" value="Genomic_DNA"/>
</dbReference>
<dbReference type="Proteomes" id="UP000239462">
    <property type="component" value="Chromosome"/>
</dbReference>
<dbReference type="Proteomes" id="UP000590564">
    <property type="component" value="Unassembled WGS sequence"/>
</dbReference>
<dbReference type="NCBIfam" id="NF033197">
    <property type="entry name" value="F430_CfbE"/>
    <property type="match status" value="1"/>
</dbReference>
<evidence type="ECO:0000313" key="5">
    <source>
        <dbReference type="EMBL" id="MBA2864871.1"/>
    </source>
</evidence>
<dbReference type="Gene3D" id="3.40.1190.10">
    <property type="entry name" value="Mur-like, catalytic domain"/>
    <property type="match status" value="1"/>
</dbReference>
<reference evidence="5 8" key="3">
    <citation type="submission" date="2020-07" db="EMBL/GenBank/DDBJ databases">
        <title>Genomic Encyclopedia of Type Strains, Phase IV (KMG-V): Genome sequencing to study the core and pangenomes of soil and plant-associated prokaryotes.</title>
        <authorList>
            <person name="Whitman W."/>
        </authorList>
    </citation>
    <scope>NUCLEOTIDE SEQUENCE [LARGE SCALE GENOMIC DNA]</scope>
    <source>
        <strain evidence="5 8">C13</strain>
        <strain evidence="6 9">D1</strain>
    </source>
</reference>
<dbReference type="EMBL" id="JACHED010000004">
    <property type="protein sequence ID" value="MBB6497590.1"/>
    <property type="molecule type" value="Genomic_DNA"/>
</dbReference>
<evidence type="ECO:0000256" key="1">
    <source>
        <dbReference type="ARBA" id="ARBA00022598"/>
    </source>
</evidence>
<evidence type="ECO:0000256" key="3">
    <source>
        <dbReference type="ARBA" id="ARBA00022840"/>
    </source>
</evidence>
<dbReference type="GO" id="GO:0016874">
    <property type="term" value="F:ligase activity"/>
    <property type="evidence" value="ECO:0007669"/>
    <property type="project" value="UniProtKB-KW"/>
</dbReference>
<dbReference type="PANTHER" id="PTHR43024:SF1">
    <property type="entry name" value="UDP-N-ACETYLMURAMOYL-TRIPEPTIDE--D-ALANYL-D-ALANINE LIGASE"/>
    <property type="match status" value="1"/>
</dbReference>
<reference evidence="4" key="2">
    <citation type="submission" date="2018-02" db="EMBL/GenBank/DDBJ databases">
        <title>Complete genome sequence of the Methanococcus maripaludis type strain JJ (DSM 2067), a model for selenoprotein synthesis in Archaea.</title>
        <authorList>
            <person name="Poehlein A."/>
            <person name="Heym D."/>
            <person name="Quitzke V."/>
            <person name="Fersch J."/>
            <person name="Daniel R."/>
            <person name="Rother M."/>
        </authorList>
    </citation>
    <scope>NUCLEOTIDE SEQUENCE [LARGE SCALE GENOMIC DNA]</scope>
    <source>
        <strain evidence="4">DSM 2067</strain>
    </source>
</reference>
<dbReference type="InterPro" id="IPR036565">
    <property type="entry name" value="Mur-like_cat_sf"/>
</dbReference>
<dbReference type="SUPFAM" id="SSF53623">
    <property type="entry name" value="MurD-like peptide ligases, catalytic domain"/>
    <property type="match status" value="1"/>
</dbReference>
<name>A0A2L1CAR8_METMI</name>
<sequence>MLIIDINHGALDLAVEYKKSGKVPVIWDIYGKVERDKNFKEENKNILSKFKIISKKETPNFLKYNEVIAPVHCPIDVKFKTFHEAVSEIISKKYPKTVEKMITVTGVKGKTTTTELLKHILSEKYSVFCHNSSDGSITPVNVLNILNKLNEEKKLQIYDFLIFEISLGIVSSNYSILTNILENYSIAGGRRQASIKIDSLKNSKIVFVNEDLKNRFEICHKNLNVVKNAKIISKYPLKFNYSKNDFEFNESVFGSHFIENSIFAIELCSYFMGFEEIKNSLKSFEIKNRMNVEKKNNYQIVKNINPGLDLKAIDYAIFDFLNLFETGTIIVGGDIGCTCEEINIKKLADLIKKYNKKGVKFLLSGSVGKNLKEIINLEFVDINNYAVEENTLVIYRSKLC</sequence>
<dbReference type="GeneID" id="36101999"/>
<protein>
    <submittedName>
        <fullName evidence="4">UDP-N-acetylmuramate--L-alanine ligase</fullName>
    </submittedName>
    <submittedName>
        <fullName evidence="5">UDP-N-acetylmuramyl pentapeptide synthase</fullName>
    </submittedName>
</protein>
<evidence type="ECO:0000313" key="6">
    <source>
        <dbReference type="EMBL" id="MBB6497590.1"/>
    </source>
</evidence>
<organism evidence="4 7">
    <name type="scientific">Methanococcus maripaludis</name>
    <name type="common">Methanococcus deltae</name>
    <dbReference type="NCBI Taxonomy" id="39152"/>
    <lineage>
        <taxon>Archaea</taxon>
        <taxon>Methanobacteriati</taxon>
        <taxon>Methanobacteriota</taxon>
        <taxon>Methanomada group</taxon>
        <taxon>Methanococci</taxon>
        <taxon>Methanococcales</taxon>
        <taxon>Methanococcaceae</taxon>
        <taxon>Methanococcus</taxon>
    </lineage>
</organism>
<dbReference type="GO" id="GO:0005524">
    <property type="term" value="F:ATP binding"/>
    <property type="evidence" value="ECO:0007669"/>
    <property type="project" value="UniProtKB-KW"/>
</dbReference>
<dbReference type="Proteomes" id="UP000567099">
    <property type="component" value="Unassembled WGS sequence"/>
</dbReference>
<gene>
    <name evidence="5" type="ORF">HNP94_001899</name>
    <name evidence="6" type="ORF">HNP96_001638</name>
    <name evidence="4" type="ORF">MMJJ_09110</name>
</gene>
<reference evidence="7" key="1">
    <citation type="journal article" date="2018" name="Genome Announc.">
        <title>Complete Genome Sequence of the Methanococcus maripaludis Type Strain JJ (DSM 2067), a Model for Selenoprotein Synthesis in Archaea.</title>
        <authorList>
            <person name="Poehlein A."/>
            <person name="Heym D."/>
            <person name="Quitzke V."/>
            <person name="Fersch J."/>
            <person name="Daniel R."/>
            <person name="Rother M."/>
        </authorList>
    </citation>
    <scope>NUCLEOTIDE SEQUENCE [LARGE SCALE GENOMIC DNA]</scope>
    <source>
        <strain evidence="7">DSM 2067</strain>
    </source>
</reference>
<dbReference type="InterPro" id="IPR051046">
    <property type="entry name" value="MurCDEF_CellWall_CoF430Synth"/>
</dbReference>